<dbReference type="AlphaFoldDB" id="A0A183JAX7"/>
<keyword evidence="2" id="KW-1185">Reference proteome</keyword>
<evidence type="ECO:0000313" key="2">
    <source>
        <dbReference type="Proteomes" id="UP000270296"/>
    </source>
</evidence>
<protein>
    <submittedName>
        <fullName evidence="3">Transposase</fullName>
    </submittedName>
</protein>
<dbReference type="WBParaSite" id="SBAD_0001344001-mRNA-1">
    <property type="protein sequence ID" value="SBAD_0001344001-mRNA-1"/>
    <property type="gene ID" value="SBAD_0001344001"/>
</dbReference>
<name>A0A183JAX7_9BILA</name>
<accession>A0A183JAX7</accession>
<organism evidence="3">
    <name type="scientific">Soboliphyme baturini</name>
    <dbReference type="NCBI Taxonomy" id="241478"/>
    <lineage>
        <taxon>Eukaryota</taxon>
        <taxon>Metazoa</taxon>
        <taxon>Ecdysozoa</taxon>
        <taxon>Nematoda</taxon>
        <taxon>Enoplea</taxon>
        <taxon>Dorylaimia</taxon>
        <taxon>Dioctophymatida</taxon>
        <taxon>Dioctophymatoidea</taxon>
        <taxon>Soboliphymatidae</taxon>
        <taxon>Soboliphyme</taxon>
    </lineage>
</organism>
<dbReference type="EMBL" id="UZAM01019828">
    <property type="protein sequence ID" value="VDP53471.1"/>
    <property type="molecule type" value="Genomic_DNA"/>
</dbReference>
<reference evidence="1 2" key="2">
    <citation type="submission" date="2018-11" db="EMBL/GenBank/DDBJ databases">
        <authorList>
            <consortium name="Pathogen Informatics"/>
        </authorList>
    </citation>
    <scope>NUCLEOTIDE SEQUENCE [LARGE SCALE GENOMIC DNA]</scope>
</reference>
<gene>
    <name evidence="1" type="ORF">SBAD_LOCUS13025</name>
</gene>
<sequence>MTSLQQGEQRRDWLVGSAAIWHGLRSFIVRNTKESAGRRAGGVHGGFLRATRHNVVPAHTCRLDIWRRMTVGSPRVDVHIKGQPTTATQANKKLHPLQRRTICRWSAASRNHTRWTRRRSHNRTSLGGRLCCRVEPVVSSLCYPSVYRRRYR</sequence>
<evidence type="ECO:0000313" key="3">
    <source>
        <dbReference type="WBParaSite" id="SBAD_0001344001-mRNA-1"/>
    </source>
</evidence>
<evidence type="ECO:0000313" key="1">
    <source>
        <dbReference type="EMBL" id="VDP53471.1"/>
    </source>
</evidence>
<dbReference type="Proteomes" id="UP000270296">
    <property type="component" value="Unassembled WGS sequence"/>
</dbReference>
<proteinExistence type="predicted"/>
<reference evidence="3" key="1">
    <citation type="submission" date="2016-06" db="UniProtKB">
        <authorList>
            <consortium name="WormBaseParasite"/>
        </authorList>
    </citation>
    <scope>IDENTIFICATION</scope>
</reference>